<dbReference type="InterPro" id="IPR000182">
    <property type="entry name" value="GNAT_dom"/>
</dbReference>
<dbReference type="AlphaFoldDB" id="A0A5P0ZMB1"/>
<feature type="domain" description="N-acetyltransferase" evidence="1">
    <location>
        <begin position="9"/>
        <end position="164"/>
    </location>
</feature>
<accession>A0A5P0ZMB1</accession>
<dbReference type="Pfam" id="PF13302">
    <property type="entry name" value="Acetyltransf_3"/>
    <property type="match status" value="1"/>
</dbReference>
<dbReference type="EMBL" id="VDFO01000016">
    <property type="protein sequence ID" value="MQS97307.1"/>
    <property type="molecule type" value="Genomic_DNA"/>
</dbReference>
<dbReference type="PANTHER" id="PTHR43792">
    <property type="entry name" value="GNAT FAMILY, PUTATIVE (AFU_ORTHOLOGUE AFUA_3G00765)-RELATED-RELATED"/>
    <property type="match status" value="1"/>
</dbReference>
<evidence type="ECO:0000313" key="4">
    <source>
        <dbReference type="Proteomes" id="UP000371423"/>
    </source>
</evidence>
<evidence type="ECO:0000259" key="1">
    <source>
        <dbReference type="PROSITE" id="PS51186"/>
    </source>
</evidence>
<dbReference type="RefSeq" id="WP_153384771.1">
    <property type="nucleotide sequence ID" value="NZ_VDFO01000016.1"/>
</dbReference>
<dbReference type="Gene3D" id="3.40.630.30">
    <property type="match status" value="1"/>
</dbReference>
<gene>
    <name evidence="3" type="ORF">FHL05_05315</name>
    <name evidence="2" type="ORF">FHL06_03005</name>
</gene>
<proteinExistence type="predicted"/>
<name>A0A5P0ZMB1_9LACO</name>
<evidence type="ECO:0000313" key="3">
    <source>
        <dbReference type="EMBL" id="MQS97307.1"/>
    </source>
</evidence>
<dbReference type="InterPro" id="IPR016181">
    <property type="entry name" value="Acyl_CoA_acyltransferase"/>
</dbReference>
<evidence type="ECO:0000313" key="5">
    <source>
        <dbReference type="Proteomes" id="UP000414364"/>
    </source>
</evidence>
<dbReference type="SUPFAM" id="SSF55729">
    <property type="entry name" value="Acyl-CoA N-acyltransferases (Nat)"/>
    <property type="match status" value="1"/>
</dbReference>
<dbReference type="InterPro" id="IPR051531">
    <property type="entry name" value="N-acetyltransferase"/>
</dbReference>
<evidence type="ECO:0000313" key="2">
    <source>
        <dbReference type="EMBL" id="MQS75363.1"/>
    </source>
</evidence>
<dbReference type="OrthoDB" id="9798081at2"/>
<dbReference type="EMBL" id="VDFP01000004">
    <property type="protein sequence ID" value="MQS75363.1"/>
    <property type="molecule type" value="Genomic_DNA"/>
</dbReference>
<dbReference type="Proteomes" id="UP000414364">
    <property type="component" value="Unassembled WGS sequence"/>
</dbReference>
<keyword evidence="4" id="KW-1185">Reference proteome</keyword>
<comment type="caution">
    <text evidence="2">The sequence shown here is derived from an EMBL/GenBank/DDBJ whole genome shotgun (WGS) entry which is preliminary data.</text>
</comment>
<dbReference type="GO" id="GO:0016747">
    <property type="term" value="F:acyltransferase activity, transferring groups other than amino-acyl groups"/>
    <property type="evidence" value="ECO:0007669"/>
    <property type="project" value="InterPro"/>
</dbReference>
<dbReference type="Proteomes" id="UP000371423">
    <property type="component" value="Unassembled WGS sequence"/>
</dbReference>
<organism evidence="2 5">
    <name type="scientific">Companilactobacillus halodurans</name>
    <dbReference type="NCBI Taxonomy" id="2584183"/>
    <lineage>
        <taxon>Bacteria</taxon>
        <taxon>Bacillati</taxon>
        <taxon>Bacillota</taxon>
        <taxon>Bacilli</taxon>
        <taxon>Lactobacillales</taxon>
        <taxon>Lactobacillaceae</taxon>
        <taxon>Companilactobacillus</taxon>
    </lineage>
</organism>
<keyword evidence="2" id="KW-0808">Transferase</keyword>
<protein>
    <submittedName>
        <fullName evidence="2">GNAT family N-acetyltransferase</fullName>
    </submittedName>
</protein>
<reference evidence="4 5" key="1">
    <citation type="journal article" date="2019" name="Syst. Appl. Microbiol.">
        <title>Polyphasic characterization of two novel Lactobacillus spp. isolated from blown salami packages: Description of Lactobacillus halodurans sp. nov. and Lactobacillus salsicarnum sp. nov.</title>
        <authorList>
            <person name="Schuster J.A."/>
            <person name="Klingl A."/>
            <person name="Vogel R.F."/>
            <person name="Ehrmann M.A."/>
        </authorList>
    </citation>
    <scope>NUCLEOTIDE SEQUENCE [LARGE SCALE GENOMIC DNA]</scope>
    <source>
        <strain evidence="3 4">TMW 1.1920</strain>
        <strain evidence="2 5">TMW 1.2172</strain>
    </source>
</reference>
<dbReference type="PROSITE" id="PS51186">
    <property type="entry name" value="GNAT"/>
    <property type="match status" value="1"/>
</dbReference>
<sequence length="181" mass="20902">MLQIITDRLIIRPFKTADHDQLQTIILDPEIMKYVRYRDTKTSENFTKLFEEHFLKEQQTSFAIEEKATNEVIGFYEFHPENNVGILTYALSKKAWGHGYVAEVGNAMMQYGFEVLNLDKIEAHYANLNPNSGKVMLKMGMRDLGSIETFVSPDDGVEIKVMAYELTKADWLNDNKQQRAV</sequence>